<feature type="chain" id="PRO_5013433807" description="Lipase" evidence="7">
    <location>
        <begin position="22"/>
        <end position="458"/>
    </location>
</feature>
<keyword evidence="9" id="KW-1185">Reference proteome</keyword>
<dbReference type="GO" id="GO:0005576">
    <property type="term" value="C:extracellular region"/>
    <property type="evidence" value="ECO:0007669"/>
    <property type="project" value="UniProtKB-SubCell"/>
</dbReference>
<dbReference type="PANTHER" id="PTHR34853">
    <property type="match status" value="1"/>
</dbReference>
<dbReference type="Pfam" id="PF03583">
    <property type="entry name" value="LIP"/>
    <property type="match status" value="1"/>
</dbReference>
<evidence type="ECO:0000256" key="2">
    <source>
        <dbReference type="ARBA" id="ARBA00004613"/>
    </source>
</evidence>
<dbReference type="Gene3D" id="3.40.50.1820">
    <property type="entry name" value="alpha/beta hydrolase"/>
    <property type="match status" value="1"/>
</dbReference>
<dbReference type="InterPro" id="IPR029058">
    <property type="entry name" value="AB_hydrolase_fold"/>
</dbReference>
<evidence type="ECO:0000256" key="4">
    <source>
        <dbReference type="ARBA" id="ARBA00022801"/>
    </source>
</evidence>
<keyword evidence="4" id="KW-0378">Hydrolase</keyword>
<evidence type="ECO:0000256" key="5">
    <source>
        <dbReference type="ARBA" id="ARBA00022963"/>
    </source>
</evidence>
<dbReference type="InterPro" id="IPR005152">
    <property type="entry name" value="Lipase_secreted"/>
</dbReference>
<name>A0A0D1DXG7_MYCMD</name>
<keyword evidence="6 7" id="KW-0443">Lipid metabolism</keyword>
<dbReference type="PIRSF" id="PIRSF029171">
    <property type="entry name" value="Esterase_LipA"/>
    <property type="match status" value="1"/>
</dbReference>
<evidence type="ECO:0000256" key="3">
    <source>
        <dbReference type="ARBA" id="ARBA00022525"/>
    </source>
</evidence>
<sequence length="458" mass="49122">MRFIAVRAIVTLAAAAAVSLAVPTERRAAFADPNDDLFYTTPDNINTYANGQVIQSRKADTDIGNSNKVEAFQLQYRTTNTQKEAQANVATVWIPNKPASPPKIFSYQVYQDSTQLNCAPSYSFLKGLDKPNKATTILEAPIIIGWALQQGFYVVSSDHEGPRSSFIAGYEEGMAILDGIRALKNYAKLPTDSAIGFYGYSGGAHATGWAANLAGSYAPEHNIIGAAYGGLPASARDTFNFLNKGAFAGFAIAGVSGLALAYPDVETYIQSRLNAKGEKVFKQVRSRGFCIGQVVLTYPFVDAYSLINDTNLLNEEPVASTLKSETLVQAEASYTVPVPKFPRFIWHALLDEIVPFHSAATYVKEQCSKGADINWNVYSFAEHISAELFGLLPGLDWLNKAYKGQAPKVPCGGGAQSVMGASGPPAQDVLGADLASQLRSLQGKPSAFGNKPFGSISP</sequence>
<dbReference type="SMR" id="A0A0D1DXG7"/>
<evidence type="ECO:0000313" key="9">
    <source>
        <dbReference type="Proteomes" id="UP000000561"/>
    </source>
</evidence>
<dbReference type="AlphaFoldDB" id="A0A0D1DXG7"/>
<organism evidence="8 9">
    <name type="scientific">Mycosarcoma maydis</name>
    <name type="common">Corn smut fungus</name>
    <name type="synonym">Ustilago maydis</name>
    <dbReference type="NCBI Taxonomy" id="5270"/>
    <lineage>
        <taxon>Eukaryota</taxon>
        <taxon>Fungi</taxon>
        <taxon>Dikarya</taxon>
        <taxon>Basidiomycota</taxon>
        <taxon>Ustilaginomycotina</taxon>
        <taxon>Ustilaginomycetes</taxon>
        <taxon>Ustilaginales</taxon>
        <taxon>Ustilaginaceae</taxon>
        <taxon>Mycosarcoma</taxon>
    </lineage>
</organism>
<evidence type="ECO:0000256" key="6">
    <source>
        <dbReference type="ARBA" id="ARBA00023098"/>
    </source>
</evidence>
<dbReference type="KEGG" id="uma:UMAG_11070"/>
<protein>
    <recommendedName>
        <fullName evidence="7">Lipase</fullName>
        <ecNumber evidence="7">3.1.1.3</ecNumber>
    </recommendedName>
</protein>
<dbReference type="InParanoid" id="A0A0D1DXG7"/>
<dbReference type="RefSeq" id="XP_011390077.1">
    <property type="nucleotide sequence ID" value="XM_011391775.1"/>
</dbReference>
<dbReference type="eggNOG" id="ENOG502S2P7">
    <property type="taxonomic scope" value="Eukaryota"/>
</dbReference>
<dbReference type="SUPFAM" id="SSF53474">
    <property type="entry name" value="alpha/beta-Hydrolases"/>
    <property type="match status" value="1"/>
</dbReference>
<keyword evidence="3 7" id="KW-0964">Secreted</keyword>
<dbReference type="PANTHER" id="PTHR34853:SF1">
    <property type="entry name" value="LIPASE 5"/>
    <property type="match status" value="1"/>
</dbReference>
<dbReference type="Proteomes" id="UP000000561">
    <property type="component" value="Chromosome 9"/>
</dbReference>
<keyword evidence="5 7" id="KW-0442">Lipid degradation</keyword>
<feature type="signal peptide" evidence="7">
    <location>
        <begin position="1"/>
        <end position="21"/>
    </location>
</feature>
<evidence type="ECO:0000256" key="1">
    <source>
        <dbReference type="ARBA" id="ARBA00001024"/>
    </source>
</evidence>
<proteinExistence type="inferred from homology"/>
<dbReference type="EMBL" id="CM003148">
    <property type="protein sequence ID" value="KIS68311.1"/>
    <property type="molecule type" value="Genomic_DNA"/>
</dbReference>
<accession>A0A0D1DXG7</accession>
<dbReference type="ESTHER" id="ustma-q4p903">
    <property type="family name" value="Fungal-Bact_LIP"/>
</dbReference>
<dbReference type="GeneID" id="23566999"/>
<comment type="catalytic activity">
    <reaction evidence="1 7">
        <text>a triacylglycerol + H2O = a diacylglycerol + a fatty acid + H(+)</text>
        <dbReference type="Rhea" id="RHEA:12044"/>
        <dbReference type="ChEBI" id="CHEBI:15377"/>
        <dbReference type="ChEBI" id="CHEBI:15378"/>
        <dbReference type="ChEBI" id="CHEBI:17855"/>
        <dbReference type="ChEBI" id="CHEBI:18035"/>
        <dbReference type="ChEBI" id="CHEBI:28868"/>
        <dbReference type="EC" id="3.1.1.3"/>
    </reaction>
</comment>
<comment type="subcellular location">
    <subcellularLocation>
        <location evidence="2">Secreted</location>
    </subcellularLocation>
</comment>
<reference evidence="8 9" key="1">
    <citation type="journal article" date="2006" name="Nature">
        <title>Insights from the genome of the biotrophic fungal plant pathogen Ustilago maydis.</title>
        <authorList>
            <person name="Kamper J."/>
            <person name="Kahmann R."/>
            <person name="Bolker M."/>
            <person name="Ma L.J."/>
            <person name="Brefort T."/>
            <person name="Saville B.J."/>
            <person name="Banuett F."/>
            <person name="Kronstad J.W."/>
            <person name="Gold S.E."/>
            <person name="Muller O."/>
            <person name="Perlin M.H."/>
            <person name="Wosten H.A."/>
            <person name="de Vries R."/>
            <person name="Ruiz-Herrera J."/>
            <person name="Reynaga-Pena C.G."/>
            <person name="Snetselaar K."/>
            <person name="McCann M."/>
            <person name="Perez-Martin J."/>
            <person name="Feldbrugge M."/>
            <person name="Basse C.W."/>
            <person name="Steinberg G."/>
            <person name="Ibeas J.I."/>
            <person name="Holloman W."/>
            <person name="Guzman P."/>
            <person name="Farman M."/>
            <person name="Stajich J.E."/>
            <person name="Sentandreu R."/>
            <person name="Gonzalez-Prieto J.M."/>
            <person name="Kennell J.C."/>
            <person name="Molina L."/>
            <person name="Schirawski J."/>
            <person name="Mendoza-Mendoza A."/>
            <person name="Greilinger D."/>
            <person name="Munch K."/>
            <person name="Rossel N."/>
            <person name="Scherer M."/>
            <person name="Vranes M."/>
            <person name="Ladendorf O."/>
            <person name="Vincon V."/>
            <person name="Fuchs U."/>
            <person name="Sandrock B."/>
            <person name="Meng S."/>
            <person name="Ho E.C."/>
            <person name="Cahill M.J."/>
            <person name="Boyce K.J."/>
            <person name="Klose J."/>
            <person name="Klosterman S.J."/>
            <person name="Deelstra H.J."/>
            <person name="Ortiz-Castellanos L."/>
            <person name="Li W."/>
            <person name="Sanchez-Alonso P."/>
            <person name="Schreier P.H."/>
            <person name="Hauser-Hahn I."/>
            <person name="Vaupel M."/>
            <person name="Koopmann E."/>
            <person name="Friedrich G."/>
            <person name="Voss H."/>
            <person name="Schluter T."/>
            <person name="Margolis J."/>
            <person name="Platt D."/>
            <person name="Swimmer C."/>
            <person name="Gnirke A."/>
            <person name="Chen F."/>
            <person name="Vysotskaia V."/>
            <person name="Mannhaupt G."/>
            <person name="Guldener U."/>
            <person name="Munsterkotter M."/>
            <person name="Haase D."/>
            <person name="Oesterheld M."/>
            <person name="Mewes H.W."/>
            <person name="Mauceli E.W."/>
            <person name="DeCaprio D."/>
            <person name="Wade C.M."/>
            <person name="Butler J."/>
            <person name="Young S."/>
            <person name="Jaffe D.B."/>
            <person name="Calvo S."/>
            <person name="Nusbaum C."/>
            <person name="Galagan J."/>
            <person name="Birren B.W."/>
        </authorList>
    </citation>
    <scope>NUCLEOTIDE SEQUENCE [LARGE SCALE GENOMIC DNA]</scope>
    <source>
        <strain evidence="9">DSM 14603 / FGSC 9021 / UM521</strain>
    </source>
</reference>
<keyword evidence="7" id="KW-0732">Signal</keyword>
<dbReference type="Gene3D" id="1.10.260.130">
    <property type="match status" value="1"/>
</dbReference>
<dbReference type="GO" id="GO:0016042">
    <property type="term" value="P:lipid catabolic process"/>
    <property type="evidence" value="ECO:0007669"/>
    <property type="project" value="UniProtKB-UniRule"/>
</dbReference>
<evidence type="ECO:0000256" key="7">
    <source>
        <dbReference type="PIRNR" id="PIRNR029171"/>
    </source>
</evidence>
<dbReference type="GO" id="GO:0004806">
    <property type="term" value="F:triacylglycerol lipase activity"/>
    <property type="evidence" value="ECO:0007669"/>
    <property type="project" value="UniProtKB-UniRule"/>
</dbReference>
<comment type="similarity">
    <text evidence="7">Belongs to the AB hydrolase superfamily. Lipase family.</text>
</comment>
<dbReference type="EC" id="3.1.1.3" evidence="7"/>
<gene>
    <name evidence="8" type="ORF">UMAG_11070</name>
</gene>
<evidence type="ECO:0000313" key="8">
    <source>
        <dbReference type="EMBL" id="KIS68311.1"/>
    </source>
</evidence>
<dbReference type="VEuPathDB" id="FungiDB:UMAG_11070"/>
<dbReference type="OrthoDB" id="2373480at2759"/>